<comment type="catalytic activity">
    <reaction evidence="8">
        <text>Mo-molybdopterin + GTP + H(+) = Mo-molybdopterin guanine dinucleotide + diphosphate</text>
        <dbReference type="Rhea" id="RHEA:34243"/>
        <dbReference type="ChEBI" id="CHEBI:15378"/>
        <dbReference type="ChEBI" id="CHEBI:33019"/>
        <dbReference type="ChEBI" id="CHEBI:37565"/>
        <dbReference type="ChEBI" id="CHEBI:71302"/>
        <dbReference type="ChEBI" id="CHEBI:71310"/>
        <dbReference type="EC" id="2.7.7.77"/>
    </reaction>
</comment>
<reference evidence="10" key="1">
    <citation type="submission" date="2019-12" db="EMBL/GenBank/DDBJ databases">
        <title>High-Quality draft genome sequences of three cyanobacteria isolated from the limestone walls of the Old Cathedral of Coimbra.</title>
        <authorList>
            <person name="Tiago I."/>
            <person name="Soares F."/>
            <person name="Portugal A."/>
        </authorList>
    </citation>
    <scope>NUCLEOTIDE SEQUENCE [LARGE SCALE GENOMIC DNA]</scope>
    <source>
        <strain evidence="10">C</strain>
    </source>
</reference>
<proteinExistence type="inferred from homology"/>
<accession>A0A8K1ZZ55</accession>
<comment type="cofactor">
    <cofactor evidence="8">
        <name>Mg(2+)</name>
        <dbReference type="ChEBI" id="CHEBI:18420"/>
    </cofactor>
</comment>
<evidence type="ECO:0000256" key="1">
    <source>
        <dbReference type="ARBA" id="ARBA00022490"/>
    </source>
</evidence>
<evidence type="ECO:0000256" key="5">
    <source>
        <dbReference type="ARBA" id="ARBA00022842"/>
    </source>
</evidence>
<gene>
    <name evidence="8" type="primary">mobA</name>
    <name evidence="10" type="ORF">GS597_09630</name>
</gene>
<dbReference type="InterPro" id="IPR025877">
    <property type="entry name" value="MobA-like_NTP_Trfase"/>
</dbReference>
<evidence type="ECO:0000256" key="6">
    <source>
        <dbReference type="ARBA" id="ARBA00023134"/>
    </source>
</evidence>
<evidence type="ECO:0000256" key="8">
    <source>
        <dbReference type="HAMAP-Rule" id="MF_00316"/>
    </source>
</evidence>
<evidence type="ECO:0000256" key="2">
    <source>
        <dbReference type="ARBA" id="ARBA00022679"/>
    </source>
</evidence>
<feature type="binding site" evidence="8">
    <location>
        <position position="103"/>
    </location>
    <ligand>
        <name>Mg(2+)</name>
        <dbReference type="ChEBI" id="CHEBI:18420"/>
    </ligand>
</feature>
<comment type="function">
    <text evidence="8">Transfers a GMP moiety from GTP to Mo-molybdopterin (Mo-MPT) cofactor (Moco or molybdenum cofactor) to form Mo-molybdopterin guanine dinucleotide (Mo-MGD) cofactor.</text>
</comment>
<dbReference type="GO" id="GO:0006777">
    <property type="term" value="P:Mo-molybdopterin cofactor biosynthetic process"/>
    <property type="evidence" value="ECO:0007669"/>
    <property type="project" value="UniProtKB-KW"/>
</dbReference>
<dbReference type="EMBL" id="WVIC01000016">
    <property type="protein sequence ID" value="NCJ06763.1"/>
    <property type="molecule type" value="Genomic_DNA"/>
</dbReference>
<dbReference type="PANTHER" id="PTHR19136">
    <property type="entry name" value="MOLYBDENUM COFACTOR GUANYLYLTRANSFERASE"/>
    <property type="match status" value="1"/>
</dbReference>
<dbReference type="GO" id="GO:0005737">
    <property type="term" value="C:cytoplasm"/>
    <property type="evidence" value="ECO:0007669"/>
    <property type="project" value="UniProtKB-SubCell"/>
</dbReference>
<dbReference type="EC" id="2.7.7.77" evidence="8"/>
<evidence type="ECO:0000256" key="3">
    <source>
        <dbReference type="ARBA" id="ARBA00022723"/>
    </source>
</evidence>
<comment type="similarity">
    <text evidence="8">Belongs to the MobA family.</text>
</comment>
<evidence type="ECO:0000256" key="4">
    <source>
        <dbReference type="ARBA" id="ARBA00022741"/>
    </source>
</evidence>
<comment type="domain">
    <text evidence="8">The N-terminal domain determines nucleotide recognition and specific binding, while the C-terminal domain determines the specific binding to the target protein.</text>
</comment>
<dbReference type="GO" id="GO:0046872">
    <property type="term" value="F:metal ion binding"/>
    <property type="evidence" value="ECO:0007669"/>
    <property type="project" value="UniProtKB-KW"/>
</dbReference>
<comment type="subcellular location">
    <subcellularLocation>
        <location evidence="8">Cytoplasm</location>
    </subcellularLocation>
</comment>
<dbReference type="InterPro" id="IPR029044">
    <property type="entry name" value="Nucleotide-diphossugar_trans"/>
</dbReference>
<evidence type="ECO:0000313" key="11">
    <source>
        <dbReference type="Proteomes" id="UP000607397"/>
    </source>
</evidence>
<dbReference type="RefSeq" id="WP_161825239.1">
    <property type="nucleotide sequence ID" value="NZ_WVIC01000016.1"/>
</dbReference>
<dbReference type="GO" id="GO:0061603">
    <property type="term" value="F:molybdenum cofactor guanylyltransferase activity"/>
    <property type="evidence" value="ECO:0007669"/>
    <property type="project" value="UniProtKB-EC"/>
</dbReference>
<comment type="caution">
    <text evidence="8">Lacks conserved residue(s) required for the propagation of feature annotation.</text>
</comment>
<name>A0A8K1ZZ55_9CYAN</name>
<dbReference type="InterPro" id="IPR013482">
    <property type="entry name" value="Molybde_CF_guanTrfase"/>
</dbReference>
<protein>
    <recommendedName>
        <fullName evidence="8">Probable molybdenum cofactor guanylyltransferase</fullName>
        <shortName evidence="8">MoCo guanylyltransferase</shortName>
        <ecNumber evidence="8">2.7.7.77</ecNumber>
    </recommendedName>
    <alternativeName>
        <fullName evidence="8">GTP:molybdopterin guanylyltransferase</fullName>
    </alternativeName>
    <alternativeName>
        <fullName evidence="8">Mo-MPT guanylyltransferase</fullName>
    </alternativeName>
    <alternativeName>
        <fullName evidence="8">Molybdopterin guanylyltransferase</fullName>
    </alternativeName>
    <alternativeName>
        <fullName evidence="8">Molybdopterin-guanine dinucleotide synthase</fullName>
        <shortName evidence="8">MGD synthase</shortName>
    </alternativeName>
</protein>
<evidence type="ECO:0000259" key="9">
    <source>
        <dbReference type="Pfam" id="PF12804"/>
    </source>
</evidence>
<keyword evidence="2 8" id="KW-0808">Transferase</keyword>
<dbReference type="HAMAP" id="MF_00316">
    <property type="entry name" value="MobA"/>
    <property type="match status" value="1"/>
</dbReference>
<feature type="binding site" evidence="8">
    <location>
        <begin position="14"/>
        <end position="16"/>
    </location>
    <ligand>
        <name>GTP</name>
        <dbReference type="ChEBI" id="CHEBI:37565"/>
    </ligand>
</feature>
<keyword evidence="4 8" id="KW-0547">Nucleotide-binding</keyword>
<keyword evidence="7 8" id="KW-0501">Molybdenum cofactor biosynthesis</keyword>
<feature type="binding site" evidence="8">
    <location>
        <position position="26"/>
    </location>
    <ligand>
        <name>GTP</name>
        <dbReference type="ChEBI" id="CHEBI:37565"/>
    </ligand>
</feature>
<evidence type="ECO:0000313" key="10">
    <source>
        <dbReference type="EMBL" id="NCJ06763.1"/>
    </source>
</evidence>
<keyword evidence="5 8" id="KW-0460">Magnesium</keyword>
<dbReference type="NCBIfam" id="NF002741">
    <property type="entry name" value="PRK02726.1"/>
    <property type="match status" value="1"/>
</dbReference>
<dbReference type="Pfam" id="PF12804">
    <property type="entry name" value="NTP_transf_3"/>
    <property type="match status" value="1"/>
</dbReference>
<dbReference type="SUPFAM" id="SSF53448">
    <property type="entry name" value="Nucleotide-diphospho-sugar transferases"/>
    <property type="match status" value="1"/>
</dbReference>
<keyword evidence="11" id="KW-1185">Reference proteome</keyword>
<keyword evidence="3 8" id="KW-0479">Metal-binding</keyword>
<dbReference type="Gene3D" id="3.90.550.10">
    <property type="entry name" value="Spore Coat Polysaccharide Biosynthesis Protein SpsA, Chain A"/>
    <property type="match status" value="1"/>
</dbReference>
<feature type="domain" description="MobA-like NTP transferase" evidence="9">
    <location>
        <begin position="11"/>
        <end position="175"/>
    </location>
</feature>
<sequence length="205" mass="22665">MAEPNRPTVTALILAGGRSSRMGTDKARIPWQGIPLLTRVVCAANQCCATVVVLTPWPEQYADWVPPTVQWLPEEHPDQGPLVALAQGLKQLNSTWVLLLACDLPCLDPQILQSWIQMTGAFPYSDPLAAAPPIWAYVPRSPQGWEPLCALYHVCCQSSLQTFIEQGGRSFQRWLGQIPVQTLPLTPRVSAMLWNCNTPQDLLEG</sequence>
<dbReference type="CDD" id="cd02503">
    <property type="entry name" value="MobA"/>
    <property type="match status" value="1"/>
</dbReference>
<keyword evidence="1 8" id="KW-0963">Cytoplasm</keyword>
<dbReference type="Proteomes" id="UP000607397">
    <property type="component" value="Unassembled WGS sequence"/>
</dbReference>
<keyword evidence="6 8" id="KW-0342">GTP-binding</keyword>
<feature type="binding site" evidence="8">
    <location>
        <position position="103"/>
    </location>
    <ligand>
        <name>GTP</name>
        <dbReference type="ChEBI" id="CHEBI:37565"/>
    </ligand>
</feature>
<comment type="caution">
    <text evidence="10">The sequence shown here is derived from an EMBL/GenBank/DDBJ whole genome shotgun (WGS) entry which is preliminary data.</text>
</comment>
<evidence type="ECO:0000256" key="7">
    <source>
        <dbReference type="ARBA" id="ARBA00023150"/>
    </source>
</evidence>
<organism evidence="10 11">
    <name type="scientific">Petrachloros mirabilis ULC683</name>
    <dbReference type="NCBI Taxonomy" id="2781853"/>
    <lineage>
        <taxon>Bacteria</taxon>
        <taxon>Bacillati</taxon>
        <taxon>Cyanobacteriota</taxon>
        <taxon>Cyanophyceae</taxon>
        <taxon>Synechococcales</taxon>
        <taxon>Petrachlorosaceae</taxon>
        <taxon>Petrachloros</taxon>
        <taxon>Petrachloros mirabilis</taxon>
    </lineage>
</organism>
<dbReference type="PANTHER" id="PTHR19136:SF81">
    <property type="entry name" value="MOLYBDENUM COFACTOR GUANYLYLTRANSFERASE"/>
    <property type="match status" value="1"/>
</dbReference>
<dbReference type="AlphaFoldDB" id="A0A8K1ZZ55"/>
<dbReference type="GO" id="GO:0005525">
    <property type="term" value="F:GTP binding"/>
    <property type="evidence" value="ECO:0007669"/>
    <property type="project" value="UniProtKB-UniRule"/>
</dbReference>
<keyword evidence="10" id="KW-0548">Nucleotidyltransferase</keyword>